<dbReference type="Gene3D" id="1.25.40.10">
    <property type="entry name" value="Tetratricopeptide repeat domain"/>
    <property type="match status" value="1"/>
</dbReference>
<keyword evidence="1" id="KW-0802">TPR repeat</keyword>
<dbReference type="InterPro" id="IPR019734">
    <property type="entry name" value="TPR_rpt"/>
</dbReference>
<evidence type="ECO:0000313" key="4">
    <source>
        <dbReference type="EMBL" id="MDO7021530.1"/>
    </source>
</evidence>
<reference evidence="4" key="1">
    <citation type="submission" date="2023-07" db="EMBL/GenBank/DDBJ databases">
        <title>Mucosal microbiota of week-old chicken and adult hens.</title>
        <authorList>
            <person name="Volf J."/>
            <person name="Karasova D."/>
            <person name="Crhanova M."/>
            <person name="Faldynova M."/>
            <person name="Prikrylova H."/>
            <person name="Zeman M."/>
            <person name="Babak V."/>
            <person name="Rajova J."/>
            <person name="Rychlik I."/>
        </authorList>
    </citation>
    <scope>NUCLEOTIDE SEQUENCE</scope>
    <source>
        <strain evidence="4">ET902</strain>
    </source>
</reference>
<proteinExistence type="predicted"/>
<evidence type="ECO:0000313" key="5">
    <source>
        <dbReference type="Proteomes" id="UP001175147"/>
    </source>
</evidence>
<dbReference type="SUPFAM" id="SSF48452">
    <property type="entry name" value="TPR-like"/>
    <property type="match status" value="1"/>
</dbReference>
<keyword evidence="2" id="KW-1133">Transmembrane helix</keyword>
<dbReference type="PROSITE" id="PS50005">
    <property type="entry name" value="TPR"/>
    <property type="match status" value="1"/>
</dbReference>
<keyword evidence="5" id="KW-1185">Reference proteome</keyword>
<accession>A0ABT8Z2D9</accession>
<feature type="transmembrane region" description="Helical" evidence="2">
    <location>
        <begin position="147"/>
        <end position="166"/>
    </location>
</feature>
<protein>
    <submittedName>
        <fullName evidence="4">SH3 domain-containing protein</fullName>
    </submittedName>
</protein>
<evidence type="ECO:0000256" key="2">
    <source>
        <dbReference type="SAM" id="Phobius"/>
    </source>
</evidence>
<gene>
    <name evidence="4" type="ORF">Q5M86_12190</name>
</gene>
<sequence length="227" mass="26039">MKKIIIMFFIFQSCFLYSQITSKTDLEKMNNLFESANELYNEGKYLEANYLYKDIASSNIISKDLYYNLASSYAAIGSNGYAVLYYEKALNISPFDKEVKSMITSINGNSDYDSVIIVSMYLLLILFLVFFTMLIVLFIKKKKINKFLILLSIVFFVPLIILSSYANSDYIVTIDNANLYSGSSTKSDIVSQISEGEKLRVIEEHDNWYYAEGNFKGWINKSSAEKI</sequence>
<keyword evidence="2" id="KW-0812">Transmembrane</keyword>
<evidence type="ECO:0000256" key="1">
    <source>
        <dbReference type="PROSITE-ProRule" id="PRU00339"/>
    </source>
</evidence>
<feature type="domain" description="SH3b" evidence="3">
    <location>
        <begin position="175"/>
        <end position="222"/>
    </location>
</feature>
<dbReference type="Pfam" id="PF08239">
    <property type="entry name" value="SH3_3"/>
    <property type="match status" value="1"/>
</dbReference>
<dbReference type="Proteomes" id="UP001175147">
    <property type="component" value="Unassembled WGS sequence"/>
</dbReference>
<feature type="repeat" description="TPR" evidence="1">
    <location>
        <begin position="63"/>
        <end position="96"/>
    </location>
</feature>
<feature type="transmembrane region" description="Helical" evidence="2">
    <location>
        <begin position="115"/>
        <end position="138"/>
    </location>
</feature>
<dbReference type="Gene3D" id="2.30.30.40">
    <property type="entry name" value="SH3 Domains"/>
    <property type="match status" value="1"/>
</dbReference>
<dbReference type="EMBL" id="JAUPBM010000222">
    <property type="protein sequence ID" value="MDO7021530.1"/>
    <property type="molecule type" value="Genomic_DNA"/>
</dbReference>
<organism evidence="4 5">
    <name type="scientific">Brachyspira innocens</name>
    <dbReference type="NCBI Taxonomy" id="13264"/>
    <lineage>
        <taxon>Bacteria</taxon>
        <taxon>Pseudomonadati</taxon>
        <taxon>Spirochaetota</taxon>
        <taxon>Spirochaetia</taxon>
        <taxon>Brachyspirales</taxon>
        <taxon>Brachyspiraceae</taxon>
        <taxon>Brachyspira</taxon>
    </lineage>
</organism>
<evidence type="ECO:0000259" key="3">
    <source>
        <dbReference type="Pfam" id="PF08239"/>
    </source>
</evidence>
<dbReference type="InterPro" id="IPR003646">
    <property type="entry name" value="SH3-like_bac-type"/>
</dbReference>
<dbReference type="RefSeq" id="WP_020004151.1">
    <property type="nucleotide sequence ID" value="NZ_JAUPBL010000161.1"/>
</dbReference>
<dbReference type="InterPro" id="IPR011990">
    <property type="entry name" value="TPR-like_helical_dom_sf"/>
</dbReference>
<comment type="caution">
    <text evidence="4">The sequence shown here is derived from an EMBL/GenBank/DDBJ whole genome shotgun (WGS) entry which is preliminary data.</text>
</comment>
<name>A0ABT8Z2D9_9SPIR</name>
<keyword evidence="2" id="KW-0472">Membrane</keyword>